<proteinExistence type="inferred from homology"/>
<dbReference type="PANTHER" id="PTHR10146">
    <property type="entry name" value="PROLINE SYNTHETASE CO-TRANSCRIBED BACTERIAL HOMOLOG PROTEIN"/>
    <property type="match status" value="1"/>
</dbReference>
<keyword evidence="5" id="KW-1185">Reference proteome</keyword>
<keyword evidence="4" id="KW-0413">Isomerase</keyword>
<keyword evidence="1" id="KW-0663">Pyridoxal phosphate</keyword>
<evidence type="ECO:0000259" key="3">
    <source>
        <dbReference type="Pfam" id="PF01168"/>
    </source>
</evidence>
<dbReference type="GO" id="GO:0008784">
    <property type="term" value="F:alanine racemase activity"/>
    <property type="evidence" value="ECO:0007669"/>
    <property type="project" value="UniProtKB-EC"/>
</dbReference>
<dbReference type="EMBL" id="JBFSHR010000013">
    <property type="protein sequence ID" value="MEX6429258.1"/>
    <property type="molecule type" value="Genomic_DNA"/>
</dbReference>
<dbReference type="InterPro" id="IPR001608">
    <property type="entry name" value="Ala_racemase_N"/>
</dbReference>
<name>A0ABV3Y126_9ACTN</name>
<reference evidence="4 5" key="1">
    <citation type="submission" date="2024-07" db="EMBL/GenBank/DDBJ databases">
        <title>Draft Genome Sequence of Ferrimicrobium acidiphilum Strain YE2023, Isolated from a Pulp of Bioleach Reactor.</title>
        <authorList>
            <person name="Elkina Y.A."/>
            <person name="Bulaeva A.G."/>
            <person name="Beletsky A.V."/>
            <person name="Mardanov A.V."/>
        </authorList>
    </citation>
    <scope>NUCLEOTIDE SEQUENCE [LARGE SCALE GENOMIC DNA]</scope>
    <source>
        <strain evidence="4 5">YE2023</strain>
    </source>
</reference>
<comment type="similarity">
    <text evidence="2">Belongs to the pyridoxal phosphate-binding protein YggS/PROSC family.</text>
</comment>
<comment type="caution">
    <text evidence="4">The sequence shown here is derived from an EMBL/GenBank/DDBJ whole genome shotgun (WGS) entry which is preliminary data.</text>
</comment>
<dbReference type="RefSeq" id="WP_298447717.1">
    <property type="nucleotide sequence ID" value="NZ_JBFSHR010000013.1"/>
</dbReference>
<gene>
    <name evidence="4" type="ORF">AB6A68_05325</name>
</gene>
<dbReference type="PIRSF" id="PIRSF004848">
    <property type="entry name" value="YBL036c_PLPDEIII"/>
    <property type="match status" value="1"/>
</dbReference>
<dbReference type="InterPro" id="IPR029066">
    <property type="entry name" value="PLP-binding_barrel"/>
</dbReference>
<evidence type="ECO:0000256" key="1">
    <source>
        <dbReference type="ARBA" id="ARBA00022898"/>
    </source>
</evidence>
<organism evidence="4 5">
    <name type="scientific">Ferrimicrobium acidiphilum</name>
    <dbReference type="NCBI Taxonomy" id="121039"/>
    <lineage>
        <taxon>Bacteria</taxon>
        <taxon>Bacillati</taxon>
        <taxon>Actinomycetota</taxon>
        <taxon>Acidimicrobiia</taxon>
        <taxon>Acidimicrobiales</taxon>
        <taxon>Acidimicrobiaceae</taxon>
        <taxon>Ferrimicrobium</taxon>
    </lineage>
</organism>
<dbReference type="EC" id="5.1.1.1" evidence="4"/>
<dbReference type="Proteomes" id="UP001560267">
    <property type="component" value="Unassembled WGS sequence"/>
</dbReference>
<feature type="domain" description="Alanine racemase N-terminal" evidence="3">
    <location>
        <begin position="19"/>
        <end position="216"/>
    </location>
</feature>
<dbReference type="PANTHER" id="PTHR10146:SF14">
    <property type="entry name" value="PYRIDOXAL PHOSPHATE HOMEOSTASIS PROTEIN"/>
    <property type="match status" value="1"/>
</dbReference>
<evidence type="ECO:0000313" key="4">
    <source>
        <dbReference type="EMBL" id="MEX6429258.1"/>
    </source>
</evidence>
<dbReference type="SUPFAM" id="SSF51419">
    <property type="entry name" value="PLP-binding barrel"/>
    <property type="match status" value="1"/>
</dbReference>
<evidence type="ECO:0000256" key="2">
    <source>
        <dbReference type="RuleBase" id="RU004514"/>
    </source>
</evidence>
<dbReference type="InterPro" id="IPR011078">
    <property type="entry name" value="PyrdxlP_homeostasis"/>
</dbReference>
<accession>A0ABV3Y126</accession>
<sequence length="225" mass="24360">MSAYADLEGRLEQVRAEIRRAGGTDAVRIVAVTKTHPVAAVHAGVSAGLVEFAENYADELVPKAEQVLDQGLDVRWHYIGAIQRRRLRHICRYVSVIETVSREVELESLSDLGYEGELLVQVAPSGHPTGRNGADAEQVSVLVARGWELGLNVVGLMGMALPGSLQSTADYFAQVRRLGEDLHLREYSMGMSGDYQVGVAQGATMVRLGSALFGVRGDARATKEQ</sequence>
<dbReference type="Gene3D" id="3.20.20.10">
    <property type="entry name" value="Alanine racemase"/>
    <property type="match status" value="1"/>
</dbReference>
<evidence type="ECO:0000313" key="5">
    <source>
        <dbReference type="Proteomes" id="UP001560267"/>
    </source>
</evidence>
<dbReference type="Pfam" id="PF01168">
    <property type="entry name" value="Ala_racemase_N"/>
    <property type="match status" value="1"/>
</dbReference>
<protein>
    <submittedName>
        <fullName evidence="4">Alanine racemase</fullName>
        <ecNumber evidence="4">5.1.1.1</ecNumber>
    </submittedName>
</protein>